<dbReference type="InterPro" id="IPR051333">
    <property type="entry name" value="CLIP_Serine_Protease"/>
</dbReference>
<evidence type="ECO:0000313" key="5">
    <source>
        <dbReference type="RefSeq" id="XP_030764565.1"/>
    </source>
</evidence>
<feature type="chain" id="PRO_5027032375" evidence="2">
    <location>
        <begin position="23"/>
        <end position="339"/>
    </location>
</feature>
<keyword evidence="1" id="KW-0175">Coiled coil</keyword>
<dbReference type="GO" id="GO:0004252">
    <property type="term" value="F:serine-type endopeptidase activity"/>
    <property type="evidence" value="ECO:0007669"/>
    <property type="project" value="InterPro"/>
</dbReference>
<evidence type="ECO:0000313" key="4">
    <source>
        <dbReference type="Proteomes" id="UP000504635"/>
    </source>
</evidence>
<dbReference type="RefSeq" id="XP_030764565.1">
    <property type="nucleotide sequence ID" value="XM_030908705.1"/>
</dbReference>
<dbReference type="PROSITE" id="PS50240">
    <property type="entry name" value="TRYPSIN_DOM"/>
    <property type="match status" value="1"/>
</dbReference>
<dbReference type="OrthoDB" id="6783371at2759"/>
<feature type="domain" description="Peptidase S1" evidence="3">
    <location>
        <begin position="17"/>
        <end position="250"/>
    </location>
</feature>
<keyword evidence="2" id="KW-0732">Signal</keyword>
<gene>
    <name evidence="5" type="primary">LOC115888845</name>
</gene>
<dbReference type="Pfam" id="PF00089">
    <property type="entry name" value="Trypsin"/>
    <property type="match status" value="1"/>
</dbReference>
<dbReference type="InParanoid" id="A0A6J2YP56"/>
<organism evidence="4 5">
    <name type="scientific">Sitophilus oryzae</name>
    <name type="common">Rice weevil</name>
    <name type="synonym">Curculio oryzae</name>
    <dbReference type="NCBI Taxonomy" id="7048"/>
    <lineage>
        <taxon>Eukaryota</taxon>
        <taxon>Metazoa</taxon>
        <taxon>Ecdysozoa</taxon>
        <taxon>Arthropoda</taxon>
        <taxon>Hexapoda</taxon>
        <taxon>Insecta</taxon>
        <taxon>Pterygota</taxon>
        <taxon>Neoptera</taxon>
        <taxon>Endopterygota</taxon>
        <taxon>Coleoptera</taxon>
        <taxon>Polyphaga</taxon>
        <taxon>Cucujiformia</taxon>
        <taxon>Curculionidae</taxon>
        <taxon>Dryophthorinae</taxon>
        <taxon>Sitophilus</taxon>
    </lineage>
</organism>
<dbReference type="Proteomes" id="UP000504635">
    <property type="component" value="Unplaced"/>
</dbReference>
<dbReference type="InterPro" id="IPR001254">
    <property type="entry name" value="Trypsin_dom"/>
</dbReference>
<dbReference type="PANTHER" id="PTHR24260:SF136">
    <property type="entry name" value="GH08193P-RELATED"/>
    <property type="match status" value="1"/>
</dbReference>
<sequence length="339" mass="38979">MYRLKIYLLYLVTLHYLPCGFAEDCVETKPQFFPYHAIVKGDVTCNGALISENYVVTLGSCVKGSSEAIVYLGFRKHPYNDRSQEDSAGKFYVTRNITVHEDFIKIGNKQFINNVAVLKLPEPVKLSSEIYPIELIPKEESLGILGHNANVSGWWSSDQTNVKYCPVQLQSQDTCFHYYGSSFVKDQEFCLKWSVKKRLNLMGNPTTIEGKLLGFQTHTPKCVKAHPTCTGSNVIVNLLPFLNWIYRTTDVKEPEYITRQNRLEIERLSRNVDQLQSRALDSLSVLYNEISIHSNRLNDLEKQIKTIILVEKNMETMLQKLQKEVNDIKSTLETMNMQY</sequence>
<dbReference type="SUPFAM" id="SSF50494">
    <property type="entry name" value="Trypsin-like serine proteases"/>
    <property type="match status" value="1"/>
</dbReference>
<accession>A0A6J2YP56</accession>
<keyword evidence="4" id="KW-1185">Reference proteome</keyword>
<dbReference type="SMART" id="SM00020">
    <property type="entry name" value="Tryp_SPc"/>
    <property type="match status" value="1"/>
</dbReference>
<dbReference type="InterPro" id="IPR043504">
    <property type="entry name" value="Peptidase_S1_PA_chymotrypsin"/>
</dbReference>
<feature type="signal peptide" evidence="2">
    <location>
        <begin position="1"/>
        <end position="22"/>
    </location>
</feature>
<dbReference type="GO" id="GO:0006508">
    <property type="term" value="P:proteolysis"/>
    <property type="evidence" value="ECO:0007669"/>
    <property type="project" value="InterPro"/>
</dbReference>
<evidence type="ECO:0000256" key="2">
    <source>
        <dbReference type="SAM" id="SignalP"/>
    </source>
</evidence>
<dbReference type="KEGG" id="soy:115888845"/>
<name>A0A6J2YP56_SITOR</name>
<proteinExistence type="predicted"/>
<dbReference type="InterPro" id="IPR009003">
    <property type="entry name" value="Peptidase_S1_PA"/>
</dbReference>
<evidence type="ECO:0000259" key="3">
    <source>
        <dbReference type="PROSITE" id="PS50240"/>
    </source>
</evidence>
<reference evidence="5" key="1">
    <citation type="submission" date="2025-08" db="UniProtKB">
        <authorList>
            <consortium name="RefSeq"/>
        </authorList>
    </citation>
    <scope>IDENTIFICATION</scope>
    <source>
        <tissue evidence="5">Gonads</tissue>
    </source>
</reference>
<dbReference type="Gene3D" id="2.40.10.10">
    <property type="entry name" value="Trypsin-like serine proteases"/>
    <property type="match status" value="1"/>
</dbReference>
<feature type="coiled-coil region" evidence="1">
    <location>
        <begin position="258"/>
        <end position="338"/>
    </location>
</feature>
<dbReference type="GeneID" id="115888845"/>
<dbReference type="AlphaFoldDB" id="A0A6J2YP56"/>
<evidence type="ECO:0000256" key="1">
    <source>
        <dbReference type="SAM" id="Coils"/>
    </source>
</evidence>
<dbReference type="PANTHER" id="PTHR24260">
    <property type="match status" value="1"/>
</dbReference>
<protein>
    <submittedName>
        <fullName evidence="5">Uncharacterized protein LOC115888845</fullName>
    </submittedName>
</protein>